<evidence type="ECO:0000313" key="2">
    <source>
        <dbReference type="EMBL" id="KAA6328041.1"/>
    </source>
</evidence>
<organism evidence="2">
    <name type="scientific">termite gut metagenome</name>
    <dbReference type="NCBI Taxonomy" id="433724"/>
    <lineage>
        <taxon>unclassified sequences</taxon>
        <taxon>metagenomes</taxon>
        <taxon>organismal metagenomes</taxon>
    </lineage>
</organism>
<comment type="caution">
    <text evidence="2">The sequence shown here is derived from an EMBL/GenBank/DDBJ whole genome shotgun (WGS) entry which is preliminary data.</text>
</comment>
<dbReference type="EMBL" id="SNRY01001886">
    <property type="protein sequence ID" value="KAA6328041.1"/>
    <property type="molecule type" value="Genomic_DNA"/>
</dbReference>
<dbReference type="InterPro" id="IPR025877">
    <property type="entry name" value="MobA-like_NTP_Trfase"/>
</dbReference>
<accession>A0A5J4R4R3</accession>
<dbReference type="SUPFAM" id="SSF53448">
    <property type="entry name" value="Nucleotide-diphospho-sugar transferases"/>
    <property type="match status" value="1"/>
</dbReference>
<dbReference type="Pfam" id="PF12804">
    <property type="entry name" value="NTP_transf_3"/>
    <property type="match status" value="1"/>
</dbReference>
<dbReference type="GO" id="GO:0016779">
    <property type="term" value="F:nucleotidyltransferase activity"/>
    <property type="evidence" value="ECO:0007669"/>
    <property type="project" value="UniProtKB-ARBA"/>
</dbReference>
<gene>
    <name evidence="2" type="ORF">EZS27_023020</name>
</gene>
<evidence type="ECO:0000259" key="1">
    <source>
        <dbReference type="Pfam" id="PF12804"/>
    </source>
</evidence>
<sequence length="94" mass="10595">MLRHIRGYIMKFAVIAAGQGSRLVAEGIGVSKPMLRINGEVMIERLLRIFLVNGAESISIITNEEMTDVRQFLEQVKLPVPFHLVIKTTPRFTS</sequence>
<dbReference type="InterPro" id="IPR029044">
    <property type="entry name" value="Nucleotide-diphossugar_trans"/>
</dbReference>
<dbReference type="Gene3D" id="3.90.550.10">
    <property type="entry name" value="Spore Coat Polysaccharide Biosynthesis Protein SpsA, Chain A"/>
    <property type="match status" value="1"/>
</dbReference>
<protein>
    <recommendedName>
        <fullName evidence="1">MobA-like NTP transferase domain-containing protein</fullName>
    </recommendedName>
</protein>
<name>A0A5J4R4R3_9ZZZZ</name>
<proteinExistence type="predicted"/>
<dbReference type="AlphaFoldDB" id="A0A5J4R4R3"/>
<reference evidence="2" key="1">
    <citation type="submission" date="2019-03" db="EMBL/GenBank/DDBJ databases">
        <title>Single cell metagenomics reveals metabolic interactions within the superorganism composed of flagellate Streblomastix strix and complex community of Bacteroidetes bacteria on its surface.</title>
        <authorList>
            <person name="Treitli S.C."/>
            <person name="Kolisko M."/>
            <person name="Husnik F."/>
            <person name="Keeling P."/>
            <person name="Hampl V."/>
        </authorList>
    </citation>
    <scope>NUCLEOTIDE SEQUENCE</scope>
    <source>
        <strain evidence="2">STM</strain>
    </source>
</reference>
<feature type="domain" description="MobA-like NTP transferase" evidence="1">
    <location>
        <begin position="13"/>
        <end position="80"/>
    </location>
</feature>